<keyword evidence="6 7" id="KW-0694">RNA-binding</keyword>
<dbReference type="SUPFAM" id="SSF54211">
    <property type="entry name" value="Ribosomal protein S5 domain 2-like"/>
    <property type="match status" value="1"/>
</dbReference>
<sequence>MAELLFQRELIVDSIRESKDFQEVRNLGKRSRKQCLALSYLNKGSELSIGMAVPRKVGKAHVRNKIRRRVREIFRSREDAIGSGMYVISVYPGAHLLSYDDLKEMLEDLIEIVKKKAMA</sequence>
<dbReference type="STRING" id="1280514.AXFE_19860"/>
<comment type="subunit">
    <text evidence="7">Consists of a catalytic RNA component (M1 or rnpB) and a protein subunit.</text>
</comment>
<dbReference type="GO" id="GO:0030677">
    <property type="term" value="C:ribonuclease P complex"/>
    <property type="evidence" value="ECO:0007669"/>
    <property type="project" value="TreeGrafter"/>
</dbReference>
<dbReference type="InterPro" id="IPR014721">
    <property type="entry name" value="Ribsml_uS5_D2-typ_fold_subgr"/>
</dbReference>
<evidence type="ECO:0000313" key="9">
    <source>
        <dbReference type="EMBL" id="KJF17175.1"/>
    </source>
</evidence>
<dbReference type="GO" id="GO:0001682">
    <property type="term" value="P:tRNA 5'-leader removal"/>
    <property type="evidence" value="ECO:0007669"/>
    <property type="project" value="UniProtKB-UniRule"/>
</dbReference>
<dbReference type="GO" id="GO:0042781">
    <property type="term" value="F:3'-tRNA processing endoribonuclease activity"/>
    <property type="evidence" value="ECO:0007669"/>
    <property type="project" value="TreeGrafter"/>
</dbReference>
<comment type="function">
    <text evidence="1 7">RNaseP catalyzes the removal of the 5'-leader sequence from pre-tRNA to produce the mature 5'-terminus. It can also cleave other RNA substrates such as 4.5S RNA. The protein component plays an auxiliary but essential role in vivo by binding to the 5'-leader sequence and broadening the substrate specificity of the ribozyme.</text>
</comment>
<evidence type="ECO:0000256" key="2">
    <source>
        <dbReference type="ARBA" id="ARBA00022694"/>
    </source>
</evidence>
<keyword evidence="5 7" id="KW-0378">Hydrolase</keyword>
<evidence type="ECO:0000313" key="10">
    <source>
        <dbReference type="Proteomes" id="UP000032360"/>
    </source>
</evidence>
<accession>A0A0D8HGQ1</accession>
<evidence type="ECO:0000256" key="5">
    <source>
        <dbReference type="ARBA" id="ARBA00022801"/>
    </source>
</evidence>
<reference evidence="9 10" key="1">
    <citation type="submission" date="2015-01" db="EMBL/GenBank/DDBJ databases">
        <title>Draft genome of the acidophilic iron oxidizer Acidithrix ferrooxidans strain Py-F3.</title>
        <authorList>
            <person name="Poehlein A."/>
            <person name="Eisen S."/>
            <person name="Schloemann M."/>
            <person name="Johnson B.D."/>
            <person name="Daniel R."/>
            <person name="Muehling M."/>
        </authorList>
    </citation>
    <scope>NUCLEOTIDE SEQUENCE [LARGE SCALE GENOMIC DNA]</scope>
    <source>
        <strain evidence="9 10">Py-F3</strain>
    </source>
</reference>
<dbReference type="Pfam" id="PF00825">
    <property type="entry name" value="Ribonuclease_P"/>
    <property type="match status" value="1"/>
</dbReference>
<proteinExistence type="inferred from homology"/>
<dbReference type="PANTHER" id="PTHR33992:SF1">
    <property type="entry name" value="RIBONUCLEASE P PROTEIN COMPONENT"/>
    <property type="match status" value="1"/>
</dbReference>
<keyword evidence="3 7" id="KW-0540">Nuclease</keyword>
<keyword evidence="10" id="KW-1185">Reference proteome</keyword>
<evidence type="ECO:0000256" key="6">
    <source>
        <dbReference type="ARBA" id="ARBA00022884"/>
    </source>
</evidence>
<comment type="caution">
    <text evidence="9">The sequence shown here is derived from an EMBL/GenBank/DDBJ whole genome shotgun (WGS) entry which is preliminary data.</text>
</comment>
<dbReference type="HAMAP" id="MF_00227">
    <property type="entry name" value="RNase_P"/>
    <property type="match status" value="1"/>
</dbReference>
<gene>
    <name evidence="7 9" type="primary">rnpA</name>
    <name evidence="9" type="ORF">AXFE_19860</name>
</gene>
<dbReference type="Gene3D" id="3.30.230.10">
    <property type="match status" value="1"/>
</dbReference>
<dbReference type="GO" id="GO:0000049">
    <property type="term" value="F:tRNA binding"/>
    <property type="evidence" value="ECO:0007669"/>
    <property type="project" value="UniProtKB-UniRule"/>
</dbReference>
<protein>
    <recommendedName>
        <fullName evidence="7 8">Ribonuclease P protein component</fullName>
        <shortName evidence="7">RNase P protein</shortName>
        <shortName evidence="7">RNaseP protein</shortName>
        <ecNumber evidence="7 8">3.1.26.5</ecNumber>
    </recommendedName>
    <alternativeName>
        <fullName evidence="7">Protein C5</fullName>
    </alternativeName>
</protein>
<organism evidence="9 10">
    <name type="scientific">Acidithrix ferrooxidans</name>
    <dbReference type="NCBI Taxonomy" id="1280514"/>
    <lineage>
        <taxon>Bacteria</taxon>
        <taxon>Bacillati</taxon>
        <taxon>Actinomycetota</taxon>
        <taxon>Acidimicrobiia</taxon>
        <taxon>Acidimicrobiales</taxon>
        <taxon>Acidimicrobiaceae</taxon>
        <taxon>Acidithrix</taxon>
    </lineage>
</organism>
<dbReference type="EC" id="3.1.26.5" evidence="7 8"/>
<dbReference type="AlphaFoldDB" id="A0A0D8HGQ1"/>
<dbReference type="PROSITE" id="PS00648">
    <property type="entry name" value="RIBONUCLEASE_P"/>
    <property type="match status" value="1"/>
</dbReference>
<comment type="similarity">
    <text evidence="7">Belongs to the RnpA family.</text>
</comment>
<dbReference type="GO" id="GO:0004526">
    <property type="term" value="F:ribonuclease P activity"/>
    <property type="evidence" value="ECO:0007669"/>
    <property type="project" value="UniProtKB-UniRule"/>
</dbReference>
<dbReference type="EMBL" id="JXYS01000062">
    <property type="protein sequence ID" value="KJF17175.1"/>
    <property type="molecule type" value="Genomic_DNA"/>
</dbReference>
<evidence type="ECO:0000256" key="3">
    <source>
        <dbReference type="ARBA" id="ARBA00022722"/>
    </source>
</evidence>
<dbReference type="InterPro" id="IPR000100">
    <property type="entry name" value="RNase_P"/>
</dbReference>
<evidence type="ECO:0000256" key="8">
    <source>
        <dbReference type="NCBIfam" id="TIGR00188"/>
    </source>
</evidence>
<evidence type="ECO:0000256" key="7">
    <source>
        <dbReference type="HAMAP-Rule" id="MF_00227"/>
    </source>
</evidence>
<dbReference type="NCBIfam" id="TIGR00188">
    <property type="entry name" value="rnpA"/>
    <property type="match status" value="1"/>
</dbReference>
<evidence type="ECO:0000256" key="1">
    <source>
        <dbReference type="ARBA" id="ARBA00002663"/>
    </source>
</evidence>
<keyword evidence="2 7" id="KW-0819">tRNA processing</keyword>
<dbReference type="InterPro" id="IPR020539">
    <property type="entry name" value="RNase_P_CS"/>
</dbReference>
<keyword evidence="4 7" id="KW-0255">Endonuclease</keyword>
<dbReference type="PANTHER" id="PTHR33992">
    <property type="entry name" value="RIBONUCLEASE P PROTEIN COMPONENT"/>
    <property type="match status" value="1"/>
</dbReference>
<name>A0A0D8HGQ1_9ACTN</name>
<comment type="catalytic activity">
    <reaction evidence="7">
        <text>Endonucleolytic cleavage of RNA, removing 5'-extranucleotides from tRNA precursor.</text>
        <dbReference type="EC" id="3.1.26.5"/>
    </reaction>
</comment>
<dbReference type="InterPro" id="IPR020568">
    <property type="entry name" value="Ribosomal_Su5_D2-typ_SF"/>
</dbReference>
<dbReference type="Proteomes" id="UP000032360">
    <property type="component" value="Unassembled WGS sequence"/>
</dbReference>
<evidence type="ECO:0000256" key="4">
    <source>
        <dbReference type="ARBA" id="ARBA00022759"/>
    </source>
</evidence>